<evidence type="ECO:0000256" key="2">
    <source>
        <dbReference type="PIRSR" id="PIRSR005962-1"/>
    </source>
</evidence>
<feature type="binding site" evidence="2">
    <location>
        <position position="167"/>
    </location>
    <ligand>
        <name>Mn(2+)</name>
        <dbReference type="ChEBI" id="CHEBI:29035"/>
        <label>2</label>
    </ligand>
</feature>
<accession>A0A9E2KCI5</accession>
<evidence type="ECO:0000259" key="3">
    <source>
        <dbReference type="Pfam" id="PF07687"/>
    </source>
</evidence>
<keyword evidence="1" id="KW-0378">Hydrolase</keyword>
<evidence type="ECO:0000256" key="1">
    <source>
        <dbReference type="ARBA" id="ARBA00022801"/>
    </source>
</evidence>
<keyword evidence="2" id="KW-0464">Manganese</keyword>
<dbReference type="EMBL" id="JAHLFQ010000107">
    <property type="protein sequence ID" value="MBU3804073.1"/>
    <property type="molecule type" value="Genomic_DNA"/>
</dbReference>
<name>A0A9E2KCI5_9FIRM</name>
<dbReference type="Proteomes" id="UP000824229">
    <property type="component" value="Unassembled WGS sequence"/>
</dbReference>
<dbReference type="GO" id="GO:0046872">
    <property type="term" value="F:metal ion binding"/>
    <property type="evidence" value="ECO:0007669"/>
    <property type="project" value="UniProtKB-KW"/>
</dbReference>
<dbReference type="Pfam" id="PF07687">
    <property type="entry name" value="M20_dimer"/>
    <property type="match status" value="1"/>
</dbReference>
<dbReference type="InterPro" id="IPR011650">
    <property type="entry name" value="Peptidase_M20_dimer"/>
</dbReference>
<organism evidence="4 5">
    <name type="scientific">Candidatus Cellulosilyticum pullistercoris</name>
    <dbReference type="NCBI Taxonomy" id="2838521"/>
    <lineage>
        <taxon>Bacteria</taxon>
        <taxon>Bacillati</taxon>
        <taxon>Bacillota</taxon>
        <taxon>Clostridia</taxon>
        <taxon>Lachnospirales</taxon>
        <taxon>Cellulosilyticaceae</taxon>
        <taxon>Cellulosilyticum</taxon>
    </lineage>
</organism>
<dbReference type="PANTHER" id="PTHR11014">
    <property type="entry name" value="PEPTIDASE M20 FAMILY MEMBER"/>
    <property type="match status" value="1"/>
</dbReference>
<dbReference type="Gene3D" id="3.30.70.360">
    <property type="match status" value="1"/>
</dbReference>
<evidence type="ECO:0000313" key="5">
    <source>
        <dbReference type="Proteomes" id="UP000824229"/>
    </source>
</evidence>
<dbReference type="Gene3D" id="3.40.630.10">
    <property type="entry name" value="Zn peptidases"/>
    <property type="match status" value="1"/>
</dbReference>
<dbReference type="GO" id="GO:0019877">
    <property type="term" value="P:diaminopimelate biosynthetic process"/>
    <property type="evidence" value="ECO:0007669"/>
    <property type="project" value="UniProtKB-ARBA"/>
</dbReference>
<feature type="binding site" evidence="2">
    <location>
        <position position="367"/>
    </location>
    <ligand>
        <name>Mn(2+)</name>
        <dbReference type="ChEBI" id="CHEBI:29035"/>
        <label>2</label>
    </ligand>
</feature>
<dbReference type="FunFam" id="3.30.70.360:FF:000001">
    <property type="entry name" value="N-acetyldiaminopimelate deacetylase"/>
    <property type="match status" value="1"/>
</dbReference>
<keyword evidence="2" id="KW-0479">Metal-binding</keyword>
<reference evidence="4" key="1">
    <citation type="journal article" date="2021" name="PeerJ">
        <title>Extensive microbial diversity within the chicken gut microbiome revealed by metagenomics and culture.</title>
        <authorList>
            <person name="Gilroy R."/>
            <person name="Ravi A."/>
            <person name="Getino M."/>
            <person name="Pursley I."/>
            <person name="Horton D.L."/>
            <person name="Alikhan N.F."/>
            <person name="Baker D."/>
            <person name="Gharbi K."/>
            <person name="Hall N."/>
            <person name="Watson M."/>
            <person name="Adriaenssens E.M."/>
            <person name="Foster-Nyarko E."/>
            <person name="Jarju S."/>
            <person name="Secka A."/>
            <person name="Antonio M."/>
            <person name="Oren A."/>
            <person name="Chaudhuri R.R."/>
            <person name="La Ragione R."/>
            <person name="Hildebrand F."/>
            <person name="Pallen M.J."/>
        </authorList>
    </citation>
    <scope>NUCLEOTIDE SEQUENCE</scope>
    <source>
        <strain evidence="4">B5-657</strain>
    </source>
</reference>
<dbReference type="AlphaFoldDB" id="A0A9E2KCI5"/>
<dbReference type="SUPFAM" id="SSF55031">
    <property type="entry name" value="Bacterial exopeptidase dimerisation domain"/>
    <property type="match status" value="1"/>
</dbReference>
<protein>
    <submittedName>
        <fullName evidence="4">Amidohydrolase</fullName>
    </submittedName>
</protein>
<feature type="binding site" evidence="2">
    <location>
        <position position="106"/>
    </location>
    <ligand>
        <name>Mn(2+)</name>
        <dbReference type="ChEBI" id="CHEBI:29035"/>
        <label>2</label>
    </ligand>
</feature>
<gene>
    <name evidence="4" type="ORF">H9872_04870</name>
</gene>
<dbReference type="InterPro" id="IPR017439">
    <property type="entry name" value="Amidohydrolase"/>
</dbReference>
<evidence type="ECO:0000313" key="4">
    <source>
        <dbReference type="EMBL" id="MBU3804073.1"/>
    </source>
</evidence>
<dbReference type="InterPro" id="IPR036264">
    <property type="entry name" value="Bact_exopeptidase_dim_dom"/>
</dbReference>
<feature type="binding site" evidence="2">
    <location>
        <position position="108"/>
    </location>
    <ligand>
        <name>Mn(2+)</name>
        <dbReference type="ChEBI" id="CHEBI:29035"/>
        <label>2</label>
    </ligand>
</feature>
<reference evidence="4" key="2">
    <citation type="submission" date="2021-04" db="EMBL/GenBank/DDBJ databases">
        <authorList>
            <person name="Gilroy R."/>
        </authorList>
    </citation>
    <scope>NUCLEOTIDE SEQUENCE</scope>
    <source>
        <strain evidence="4">B5-657</strain>
    </source>
</reference>
<dbReference type="PIRSF" id="PIRSF005962">
    <property type="entry name" value="Pept_M20D_amidohydro"/>
    <property type="match status" value="1"/>
</dbReference>
<comment type="cofactor">
    <cofactor evidence="2">
        <name>Mn(2+)</name>
        <dbReference type="ChEBI" id="CHEBI:29035"/>
    </cofactor>
    <text evidence="2">The Mn(2+) ion enhances activity.</text>
</comment>
<dbReference type="SUPFAM" id="SSF53187">
    <property type="entry name" value="Zn-dependent exopeptidases"/>
    <property type="match status" value="1"/>
</dbReference>
<dbReference type="PANTHER" id="PTHR11014:SF63">
    <property type="entry name" value="METALLOPEPTIDASE, PUTATIVE (AFU_ORTHOLOGUE AFUA_6G09600)-RELATED"/>
    <property type="match status" value="1"/>
</dbReference>
<dbReference type="NCBIfam" id="TIGR01891">
    <property type="entry name" value="amidohydrolases"/>
    <property type="match status" value="1"/>
</dbReference>
<dbReference type="Pfam" id="PF01546">
    <property type="entry name" value="Peptidase_M20"/>
    <property type="match status" value="1"/>
</dbReference>
<sequence>MNIQEIFDTVDSIKQEIIDLRRDFHMHPEVGSEVERTAGIVVDLLRKWGLEVQTGVGITGVVGILRGQNGGSVKTVALRADMDALLIKEENNTCYQSVYNGKMHACGHDGHTAMLLGAAKVLAQYKDEIKGNIKFIFQPEEEGPNSGAENMMADGVMNDVDAIFGLHLTTEYPTGTVTIKKGAAMASSDDFEIEMIGIGGHASTPHKCIDAISMAVKVYNDIQFMVSREFDPIDSLIVSIGAFNSGAASNVIQGSAKLKGTIRTLSHEVRAKVKTRICDIVKHVAEEAGGKYKINIIPGVPPLINDIKKATFAEEVVEKVVTKENVIILDKPSMGSEDFAFYVEKVPGVMMMIGARNEEKGFVHLMHHPKFDFDEEALAIGAKLHIQLAMNYLESI</sequence>
<proteinExistence type="predicted"/>
<dbReference type="GO" id="GO:0050118">
    <property type="term" value="F:N-acetyldiaminopimelate deacetylase activity"/>
    <property type="evidence" value="ECO:0007669"/>
    <property type="project" value="UniProtKB-ARBA"/>
</dbReference>
<comment type="caution">
    <text evidence="4">The sequence shown here is derived from an EMBL/GenBank/DDBJ whole genome shotgun (WGS) entry which is preliminary data.</text>
</comment>
<feature type="binding site" evidence="2">
    <location>
        <position position="142"/>
    </location>
    <ligand>
        <name>Mn(2+)</name>
        <dbReference type="ChEBI" id="CHEBI:29035"/>
        <label>2</label>
    </ligand>
</feature>
<dbReference type="InterPro" id="IPR002933">
    <property type="entry name" value="Peptidase_M20"/>
</dbReference>
<feature type="domain" description="Peptidase M20 dimerisation" evidence="3">
    <location>
        <begin position="190"/>
        <end position="287"/>
    </location>
</feature>